<gene>
    <name evidence="1" type="ORF">DFH07DRAFT_41498</name>
</gene>
<organism evidence="1 2">
    <name type="scientific">Mycena maculata</name>
    <dbReference type="NCBI Taxonomy" id="230809"/>
    <lineage>
        <taxon>Eukaryota</taxon>
        <taxon>Fungi</taxon>
        <taxon>Dikarya</taxon>
        <taxon>Basidiomycota</taxon>
        <taxon>Agaricomycotina</taxon>
        <taxon>Agaricomycetes</taxon>
        <taxon>Agaricomycetidae</taxon>
        <taxon>Agaricales</taxon>
        <taxon>Marasmiineae</taxon>
        <taxon>Mycenaceae</taxon>
        <taxon>Mycena</taxon>
    </lineage>
</organism>
<dbReference type="EMBL" id="JARJLG010000117">
    <property type="protein sequence ID" value="KAJ7742447.1"/>
    <property type="molecule type" value="Genomic_DNA"/>
</dbReference>
<protein>
    <recommendedName>
        <fullName evidence="3">F-box domain-containing protein</fullName>
    </recommendedName>
</protein>
<comment type="caution">
    <text evidence="1">The sequence shown here is derived from an EMBL/GenBank/DDBJ whole genome shotgun (WGS) entry which is preliminary data.</text>
</comment>
<dbReference type="AlphaFoldDB" id="A0AAD7III1"/>
<accession>A0AAD7III1</accession>
<evidence type="ECO:0000313" key="2">
    <source>
        <dbReference type="Proteomes" id="UP001215280"/>
    </source>
</evidence>
<name>A0AAD7III1_9AGAR</name>
<keyword evidence="2" id="KW-1185">Reference proteome</keyword>
<dbReference type="Proteomes" id="UP001215280">
    <property type="component" value="Unassembled WGS sequence"/>
</dbReference>
<sequence>MSRVVLDNFPLVSLDALPNELLYEILGYLTKESDAATPRRYQLFSLFASINRRLRFHLSLVGKFKEVSIPNFKRLPTMIDSFGQHLSRIKYARTFESPLLPCSTIVCSSIHVGHPPFCNASPRRNAPRYRNHLPAASQFSRLHDLNFGCIGFCFDPADSRLRRL</sequence>
<proteinExistence type="predicted"/>
<reference evidence="1" key="1">
    <citation type="submission" date="2023-03" db="EMBL/GenBank/DDBJ databases">
        <title>Massive genome expansion in bonnet fungi (Mycena s.s.) driven by repeated elements and novel gene families across ecological guilds.</title>
        <authorList>
            <consortium name="Lawrence Berkeley National Laboratory"/>
            <person name="Harder C.B."/>
            <person name="Miyauchi S."/>
            <person name="Viragh M."/>
            <person name="Kuo A."/>
            <person name="Thoen E."/>
            <person name="Andreopoulos B."/>
            <person name="Lu D."/>
            <person name="Skrede I."/>
            <person name="Drula E."/>
            <person name="Henrissat B."/>
            <person name="Morin E."/>
            <person name="Kohler A."/>
            <person name="Barry K."/>
            <person name="LaButti K."/>
            <person name="Morin E."/>
            <person name="Salamov A."/>
            <person name="Lipzen A."/>
            <person name="Mereny Z."/>
            <person name="Hegedus B."/>
            <person name="Baldrian P."/>
            <person name="Stursova M."/>
            <person name="Weitz H."/>
            <person name="Taylor A."/>
            <person name="Grigoriev I.V."/>
            <person name="Nagy L.G."/>
            <person name="Martin F."/>
            <person name="Kauserud H."/>
        </authorList>
    </citation>
    <scope>NUCLEOTIDE SEQUENCE</scope>
    <source>
        <strain evidence="1">CBHHK188m</strain>
    </source>
</reference>
<evidence type="ECO:0000313" key="1">
    <source>
        <dbReference type="EMBL" id="KAJ7742447.1"/>
    </source>
</evidence>
<evidence type="ECO:0008006" key="3">
    <source>
        <dbReference type="Google" id="ProtNLM"/>
    </source>
</evidence>